<comment type="caution">
    <text evidence="2">The sequence shown here is derived from an EMBL/GenBank/DDBJ whole genome shotgun (WGS) entry which is preliminary data.</text>
</comment>
<evidence type="ECO:0000313" key="2">
    <source>
        <dbReference type="EMBL" id="NYH80532.1"/>
    </source>
</evidence>
<sequence length="155" mass="16123">MGYTRIRDLVAAALIAAVLVYGAVQVGYGALPPLPLAAGATLLVVASVEVVLAFVVRPKVQRKPGIEPLDPMTATRVVALAKASSLAGALMGGAWVALLVFLLPRYGPVEVVKSDTAAAVVGLFSAVALIGAGLWLEWCMRNPDEPEEDTGEEDE</sequence>
<name>A0A852Z3E7_9ACTN</name>
<keyword evidence="3" id="KW-1185">Reference proteome</keyword>
<dbReference type="AlphaFoldDB" id="A0A852Z3E7"/>
<evidence type="ECO:0000256" key="1">
    <source>
        <dbReference type="SAM" id="Phobius"/>
    </source>
</evidence>
<protein>
    <recommendedName>
        <fullName evidence="4">DUF3180 domain-containing protein</fullName>
    </recommendedName>
</protein>
<evidence type="ECO:0000313" key="3">
    <source>
        <dbReference type="Proteomes" id="UP000548304"/>
    </source>
</evidence>
<feature type="transmembrane region" description="Helical" evidence="1">
    <location>
        <begin position="77"/>
        <end position="104"/>
    </location>
</feature>
<evidence type="ECO:0008006" key="4">
    <source>
        <dbReference type="Google" id="ProtNLM"/>
    </source>
</evidence>
<accession>A0A852Z3E7</accession>
<proteinExistence type="predicted"/>
<dbReference type="RefSeq" id="WP_179536848.1">
    <property type="nucleotide sequence ID" value="NZ_JACBYW010000007.1"/>
</dbReference>
<feature type="transmembrane region" description="Helical" evidence="1">
    <location>
        <begin position="116"/>
        <end position="136"/>
    </location>
</feature>
<dbReference type="InterPro" id="IPR021517">
    <property type="entry name" value="DUF3180"/>
</dbReference>
<keyword evidence="1" id="KW-0472">Membrane</keyword>
<keyword evidence="1" id="KW-0812">Transmembrane</keyword>
<organism evidence="2 3">
    <name type="scientific">Actinopolyspora biskrensis</name>
    <dbReference type="NCBI Taxonomy" id="1470178"/>
    <lineage>
        <taxon>Bacteria</taxon>
        <taxon>Bacillati</taxon>
        <taxon>Actinomycetota</taxon>
        <taxon>Actinomycetes</taxon>
        <taxon>Actinopolysporales</taxon>
        <taxon>Actinopolysporaceae</taxon>
        <taxon>Actinopolyspora</taxon>
    </lineage>
</organism>
<gene>
    <name evidence="2" type="ORF">FHR84_003889</name>
</gene>
<dbReference type="Pfam" id="PF11377">
    <property type="entry name" value="DUF3180"/>
    <property type="match status" value="1"/>
</dbReference>
<dbReference type="Proteomes" id="UP000548304">
    <property type="component" value="Unassembled WGS sequence"/>
</dbReference>
<reference evidence="2 3" key="1">
    <citation type="submission" date="2020-07" db="EMBL/GenBank/DDBJ databases">
        <title>Genomic Encyclopedia of Type Strains, Phase III (KMG-III): the genomes of soil and plant-associated and newly described type strains.</title>
        <authorList>
            <person name="Whitman W."/>
        </authorList>
    </citation>
    <scope>NUCLEOTIDE SEQUENCE [LARGE SCALE GENOMIC DNA]</scope>
    <source>
        <strain evidence="2 3">CECT 8576</strain>
    </source>
</reference>
<feature type="transmembrane region" description="Helical" evidence="1">
    <location>
        <begin position="9"/>
        <end position="28"/>
    </location>
</feature>
<feature type="transmembrane region" description="Helical" evidence="1">
    <location>
        <begin position="34"/>
        <end position="56"/>
    </location>
</feature>
<dbReference type="EMBL" id="JACBYW010000007">
    <property type="protein sequence ID" value="NYH80532.1"/>
    <property type="molecule type" value="Genomic_DNA"/>
</dbReference>
<keyword evidence="1" id="KW-1133">Transmembrane helix</keyword>